<gene>
    <name evidence="2" type="ORF">Esi_0077_0018</name>
</gene>
<sequence length="101" mass="11115">MSSGDNGVSNDSGSTSSAGAEVGGITVAIKALLEMDDGEEKRGEDEHGEEKEEQRAQEERREEEDISRISFRRRQAAAISEHWCTREEGGILQEAREAGYD</sequence>
<name>D8LSV2_ECTSI</name>
<evidence type="ECO:0000256" key="1">
    <source>
        <dbReference type="SAM" id="MobiDB-lite"/>
    </source>
</evidence>
<feature type="compositionally biased region" description="Basic and acidic residues" evidence="1">
    <location>
        <begin position="39"/>
        <end position="60"/>
    </location>
</feature>
<dbReference type="AlphaFoldDB" id="D8LSV2"/>
<accession>D8LSV2</accession>
<protein>
    <submittedName>
        <fullName evidence="2">Uncharacterized protein</fullName>
    </submittedName>
</protein>
<dbReference type="InParanoid" id="D8LSV2"/>
<reference evidence="2 3" key="1">
    <citation type="journal article" date="2010" name="Nature">
        <title>The Ectocarpus genome and the independent evolution of multicellularity in brown algae.</title>
        <authorList>
            <person name="Cock J.M."/>
            <person name="Sterck L."/>
            <person name="Rouze P."/>
            <person name="Scornet D."/>
            <person name="Allen A.E."/>
            <person name="Amoutzias G."/>
            <person name="Anthouard V."/>
            <person name="Artiguenave F."/>
            <person name="Aury J.M."/>
            <person name="Badger J.H."/>
            <person name="Beszteri B."/>
            <person name="Billiau K."/>
            <person name="Bonnet E."/>
            <person name="Bothwell J.H."/>
            <person name="Bowler C."/>
            <person name="Boyen C."/>
            <person name="Brownlee C."/>
            <person name="Carrano C.J."/>
            <person name="Charrier B."/>
            <person name="Cho G.Y."/>
            <person name="Coelho S.M."/>
            <person name="Collen J."/>
            <person name="Corre E."/>
            <person name="Da Silva C."/>
            <person name="Delage L."/>
            <person name="Delaroque N."/>
            <person name="Dittami S.M."/>
            <person name="Doulbeau S."/>
            <person name="Elias M."/>
            <person name="Farnham G."/>
            <person name="Gachon C.M."/>
            <person name="Gschloessl B."/>
            <person name="Heesch S."/>
            <person name="Jabbari K."/>
            <person name="Jubin C."/>
            <person name="Kawai H."/>
            <person name="Kimura K."/>
            <person name="Kloareg B."/>
            <person name="Kupper F.C."/>
            <person name="Lang D."/>
            <person name="Le Bail A."/>
            <person name="Leblanc C."/>
            <person name="Lerouge P."/>
            <person name="Lohr M."/>
            <person name="Lopez P.J."/>
            <person name="Martens C."/>
            <person name="Maumus F."/>
            <person name="Michel G."/>
            <person name="Miranda-Saavedra D."/>
            <person name="Morales J."/>
            <person name="Moreau H."/>
            <person name="Motomura T."/>
            <person name="Nagasato C."/>
            <person name="Napoli C.A."/>
            <person name="Nelson D.R."/>
            <person name="Nyvall-Collen P."/>
            <person name="Peters A.F."/>
            <person name="Pommier C."/>
            <person name="Potin P."/>
            <person name="Poulain J."/>
            <person name="Quesneville H."/>
            <person name="Read B."/>
            <person name="Rensing S.A."/>
            <person name="Ritter A."/>
            <person name="Rousvoal S."/>
            <person name="Samanta M."/>
            <person name="Samson G."/>
            <person name="Schroeder D.C."/>
            <person name="Segurens B."/>
            <person name="Strittmatter M."/>
            <person name="Tonon T."/>
            <person name="Tregear J.W."/>
            <person name="Valentin K."/>
            <person name="von Dassow P."/>
            <person name="Yamagishi T."/>
            <person name="Van de Peer Y."/>
            <person name="Wincker P."/>
        </authorList>
    </citation>
    <scope>NUCLEOTIDE SEQUENCE [LARGE SCALE GENOMIC DNA]</scope>
    <source>
        <strain evidence="3">Ec32 / CCAP1310/4</strain>
    </source>
</reference>
<keyword evidence="3" id="KW-1185">Reference proteome</keyword>
<dbReference type="Proteomes" id="UP000002630">
    <property type="component" value="Unassembled WGS sequence"/>
</dbReference>
<feature type="region of interest" description="Disordered" evidence="1">
    <location>
        <begin position="1"/>
        <end position="68"/>
    </location>
</feature>
<feature type="compositionally biased region" description="Low complexity" evidence="1">
    <location>
        <begin position="1"/>
        <end position="20"/>
    </location>
</feature>
<proteinExistence type="predicted"/>
<evidence type="ECO:0000313" key="2">
    <source>
        <dbReference type="EMBL" id="CBN77879.1"/>
    </source>
</evidence>
<organism evidence="2 3">
    <name type="scientific">Ectocarpus siliculosus</name>
    <name type="common">Brown alga</name>
    <name type="synonym">Conferva siliculosa</name>
    <dbReference type="NCBI Taxonomy" id="2880"/>
    <lineage>
        <taxon>Eukaryota</taxon>
        <taxon>Sar</taxon>
        <taxon>Stramenopiles</taxon>
        <taxon>Ochrophyta</taxon>
        <taxon>PX clade</taxon>
        <taxon>Phaeophyceae</taxon>
        <taxon>Ectocarpales</taxon>
        <taxon>Ectocarpaceae</taxon>
        <taxon>Ectocarpus</taxon>
    </lineage>
</organism>
<dbReference type="EMBL" id="FN649760">
    <property type="protein sequence ID" value="CBN77879.1"/>
    <property type="molecule type" value="Genomic_DNA"/>
</dbReference>
<evidence type="ECO:0000313" key="3">
    <source>
        <dbReference type="Proteomes" id="UP000002630"/>
    </source>
</evidence>